<keyword evidence="2" id="KW-1133">Transmembrane helix</keyword>
<feature type="region of interest" description="Disordered" evidence="1">
    <location>
        <begin position="80"/>
        <end position="133"/>
    </location>
</feature>
<proteinExistence type="predicted"/>
<dbReference type="STRING" id="40754.THII_2255"/>
<evidence type="ECO:0000313" key="4">
    <source>
        <dbReference type="Proteomes" id="UP000031623"/>
    </source>
</evidence>
<name>A0A090AL87_9GAMM</name>
<evidence type="ECO:0000256" key="1">
    <source>
        <dbReference type="SAM" id="MobiDB-lite"/>
    </source>
</evidence>
<dbReference type="AlphaFoldDB" id="A0A090AL87"/>
<feature type="transmembrane region" description="Helical" evidence="2">
    <location>
        <begin position="28"/>
        <end position="49"/>
    </location>
</feature>
<organism evidence="3 4">
    <name type="scientific">Thioploca ingrica</name>
    <dbReference type="NCBI Taxonomy" id="40754"/>
    <lineage>
        <taxon>Bacteria</taxon>
        <taxon>Pseudomonadati</taxon>
        <taxon>Pseudomonadota</taxon>
        <taxon>Gammaproteobacteria</taxon>
        <taxon>Thiotrichales</taxon>
        <taxon>Thiotrichaceae</taxon>
        <taxon>Thioploca</taxon>
    </lineage>
</organism>
<dbReference type="EMBL" id="AP014633">
    <property type="protein sequence ID" value="BAP56552.1"/>
    <property type="molecule type" value="Genomic_DNA"/>
</dbReference>
<dbReference type="HOGENOM" id="CLU_1905809_0_0_6"/>
<reference evidence="3 4" key="1">
    <citation type="journal article" date="2014" name="ISME J.">
        <title>Ecophysiology of Thioploca ingrica as revealed by the complete genome sequence supplemented with proteomic evidence.</title>
        <authorList>
            <person name="Kojima H."/>
            <person name="Ogura Y."/>
            <person name="Yamamoto N."/>
            <person name="Togashi T."/>
            <person name="Mori H."/>
            <person name="Watanabe T."/>
            <person name="Nemoto F."/>
            <person name="Kurokawa K."/>
            <person name="Hayashi T."/>
            <person name="Fukui M."/>
        </authorList>
    </citation>
    <scope>NUCLEOTIDE SEQUENCE [LARGE SCALE GENOMIC DNA]</scope>
</reference>
<sequence>MPVQTGYYIGLSKEIIDLFRRDRDKLRFTILFALLIATLGMNVSNAAAIQEYGVKLDQHSSQLHELNNKFEIFVAYISSQKERDSQQDNRLKELENDSKEIKKDIKETKERVKNLEEESGSNSNSKDKGGEKS</sequence>
<keyword evidence="2" id="KW-0472">Membrane</keyword>
<keyword evidence="2" id="KW-0812">Transmembrane</keyword>
<accession>A0A090AL87</accession>
<feature type="compositionally biased region" description="Basic and acidic residues" evidence="1">
    <location>
        <begin position="80"/>
        <end position="116"/>
    </location>
</feature>
<dbReference type="KEGG" id="tig:THII_2255"/>
<gene>
    <name evidence="3" type="ORF">THII_2255</name>
</gene>
<evidence type="ECO:0000256" key="2">
    <source>
        <dbReference type="SAM" id="Phobius"/>
    </source>
</evidence>
<protein>
    <submittedName>
        <fullName evidence="3">Uncharacterized protein</fullName>
    </submittedName>
</protein>
<keyword evidence="4" id="KW-1185">Reference proteome</keyword>
<dbReference type="Proteomes" id="UP000031623">
    <property type="component" value="Chromosome"/>
</dbReference>
<evidence type="ECO:0000313" key="3">
    <source>
        <dbReference type="EMBL" id="BAP56552.1"/>
    </source>
</evidence>